<dbReference type="EMBL" id="FNGO01000007">
    <property type="protein sequence ID" value="SDL66841.1"/>
    <property type="molecule type" value="Genomic_DNA"/>
</dbReference>
<dbReference type="PANTHER" id="PTHR43333:SF1">
    <property type="entry name" value="D-ISOMER SPECIFIC 2-HYDROXYACID DEHYDROGENASE NAD-BINDING DOMAIN-CONTAINING PROTEIN"/>
    <property type="match status" value="1"/>
</dbReference>
<dbReference type="InterPro" id="IPR006139">
    <property type="entry name" value="D-isomer_2_OHA_DH_cat_dom"/>
</dbReference>
<dbReference type="CDD" id="cd05300">
    <property type="entry name" value="2-Hacid_dh_1"/>
    <property type="match status" value="1"/>
</dbReference>
<evidence type="ECO:0000256" key="2">
    <source>
        <dbReference type="ARBA" id="ARBA00023002"/>
    </source>
</evidence>
<evidence type="ECO:0000313" key="8">
    <source>
        <dbReference type="Proteomes" id="UP000199476"/>
    </source>
</evidence>
<evidence type="ECO:0000256" key="3">
    <source>
        <dbReference type="ARBA" id="ARBA00023027"/>
    </source>
</evidence>
<dbReference type="STRING" id="321763.SAMN04488692_10746"/>
<dbReference type="Gene3D" id="3.40.50.720">
    <property type="entry name" value="NAD(P)-binding Rossmann-like Domain"/>
    <property type="match status" value="2"/>
</dbReference>
<dbReference type="Pfam" id="PF00389">
    <property type="entry name" value="2-Hacid_dh"/>
    <property type="match status" value="1"/>
</dbReference>
<evidence type="ECO:0000256" key="4">
    <source>
        <dbReference type="RuleBase" id="RU003719"/>
    </source>
</evidence>
<evidence type="ECO:0000259" key="5">
    <source>
        <dbReference type="Pfam" id="PF00389"/>
    </source>
</evidence>
<dbReference type="SUPFAM" id="SSF51735">
    <property type="entry name" value="NAD(P)-binding Rossmann-fold domains"/>
    <property type="match status" value="1"/>
</dbReference>
<keyword evidence="3" id="KW-0520">NAD</keyword>
<name>A0A1G9LYN4_9FIRM</name>
<dbReference type="PANTHER" id="PTHR43333">
    <property type="entry name" value="2-HACID_DH_C DOMAIN-CONTAINING PROTEIN"/>
    <property type="match status" value="1"/>
</dbReference>
<dbReference type="InterPro" id="IPR036291">
    <property type="entry name" value="NAD(P)-bd_dom_sf"/>
</dbReference>
<feature type="domain" description="D-isomer specific 2-hydroxyacid dehydrogenase catalytic" evidence="5">
    <location>
        <begin position="17"/>
        <end position="320"/>
    </location>
</feature>
<keyword evidence="8" id="KW-1185">Reference proteome</keyword>
<dbReference type="InterPro" id="IPR006140">
    <property type="entry name" value="D-isomer_DH_NAD-bd"/>
</dbReference>
<evidence type="ECO:0000256" key="1">
    <source>
        <dbReference type="ARBA" id="ARBA00005854"/>
    </source>
</evidence>
<evidence type="ECO:0000259" key="6">
    <source>
        <dbReference type="Pfam" id="PF02826"/>
    </source>
</evidence>
<feature type="domain" description="D-isomer specific 2-hydroxyacid dehydrogenase NAD-binding" evidence="6">
    <location>
        <begin position="116"/>
        <end position="289"/>
    </location>
</feature>
<dbReference type="FunFam" id="3.40.50.720:FF:000363">
    <property type="entry name" value="D-isomer specific 2-hydroxyacid dehydrogenase"/>
    <property type="match status" value="1"/>
</dbReference>
<dbReference type="Proteomes" id="UP000199476">
    <property type="component" value="Unassembled WGS sequence"/>
</dbReference>
<sequence>MTKNSQEIVMMLTRDWPEKYTERLEEKEPDLRVIQAIEREEQQQALNRAEIVVGLAREFEIDLLVEAEGVEWIQTLTAGVDEIINSPGAEKLEERGVKITSMSGIHGDVMAEHTFGYLIGFSRRFHEYRDQQRENTWERLEMDRLSGRKLLIIGMGSIGREIARVGRVMNMKVAGIKRDVSEDVKEVDELYPSEKLEEAAAECDYAVSILPYTPETEGMLAGEFFSALPDDAYFVNVGRGEVVDEKALLQALDDKELAGAGLDVFAQEPLPEDSPFFERDNVIMTPHVAGIFPGYYDRALEIFQDNLERYRRGDELKNRVSYELGY</sequence>
<dbReference type="Pfam" id="PF02826">
    <property type="entry name" value="2-Hacid_dh_C"/>
    <property type="match status" value="1"/>
</dbReference>
<dbReference type="InterPro" id="IPR029753">
    <property type="entry name" value="D-isomer_DH_CS"/>
</dbReference>
<organism evidence="7 8">
    <name type="scientific">Halarsenatibacter silvermanii</name>
    <dbReference type="NCBI Taxonomy" id="321763"/>
    <lineage>
        <taxon>Bacteria</taxon>
        <taxon>Bacillati</taxon>
        <taxon>Bacillota</taxon>
        <taxon>Clostridia</taxon>
        <taxon>Halanaerobiales</taxon>
        <taxon>Halarsenatibacteraceae</taxon>
        <taxon>Halarsenatibacter</taxon>
    </lineage>
</organism>
<evidence type="ECO:0000313" key="7">
    <source>
        <dbReference type="EMBL" id="SDL66841.1"/>
    </source>
</evidence>
<reference evidence="7 8" key="1">
    <citation type="submission" date="2016-10" db="EMBL/GenBank/DDBJ databases">
        <authorList>
            <person name="de Groot N.N."/>
        </authorList>
    </citation>
    <scope>NUCLEOTIDE SEQUENCE [LARGE SCALE GENOMIC DNA]</scope>
    <source>
        <strain evidence="7 8">SLAS-1</strain>
    </source>
</reference>
<gene>
    <name evidence="7" type="ORF">SAMN04488692_10746</name>
</gene>
<dbReference type="PROSITE" id="PS00671">
    <property type="entry name" value="D_2_HYDROXYACID_DH_3"/>
    <property type="match status" value="1"/>
</dbReference>
<protein>
    <submittedName>
        <fullName evidence="7">Phosphoglycerate dehydrogenase</fullName>
    </submittedName>
</protein>
<accession>A0A1G9LYN4</accession>
<comment type="similarity">
    <text evidence="1 4">Belongs to the D-isomer specific 2-hydroxyacid dehydrogenase family.</text>
</comment>
<dbReference type="SUPFAM" id="SSF52283">
    <property type="entry name" value="Formate/glycerate dehydrogenase catalytic domain-like"/>
    <property type="match status" value="1"/>
</dbReference>
<keyword evidence="2 4" id="KW-0560">Oxidoreductase</keyword>
<dbReference type="AlphaFoldDB" id="A0A1G9LYN4"/>
<proteinExistence type="inferred from homology"/>
<dbReference type="OrthoDB" id="9805416at2"/>
<dbReference type="GO" id="GO:0016616">
    <property type="term" value="F:oxidoreductase activity, acting on the CH-OH group of donors, NAD or NADP as acceptor"/>
    <property type="evidence" value="ECO:0007669"/>
    <property type="project" value="InterPro"/>
</dbReference>
<dbReference type="GO" id="GO:0051287">
    <property type="term" value="F:NAD binding"/>
    <property type="evidence" value="ECO:0007669"/>
    <property type="project" value="InterPro"/>
</dbReference>
<dbReference type="RefSeq" id="WP_089759343.1">
    <property type="nucleotide sequence ID" value="NZ_FNGO01000007.1"/>
</dbReference>